<keyword evidence="2 4" id="KW-0833">Ubl conjugation pathway</keyword>
<dbReference type="WBParaSite" id="GPUH_0001103601-mRNA-1">
    <property type="protein sequence ID" value="GPUH_0001103601-mRNA-1"/>
    <property type="gene ID" value="GPUH_0001103601"/>
</dbReference>
<dbReference type="SUPFAM" id="SSF54495">
    <property type="entry name" value="UBC-like"/>
    <property type="match status" value="1"/>
</dbReference>
<dbReference type="SMART" id="SM00212">
    <property type="entry name" value="UBCc"/>
    <property type="match status" value="1"/>
</dbReference>
<keyword evidence="1" id="KW-0808">Transferase</keyword>
<gene>
    <name evidence="6" type="ORF">GPUH_LOCUS11023</name>
</gene>
<reference evidence="6 7" key="2">
    <citation type="submission" date="2018-11" db="EMBL/GenBank/DDBJ databases">
        <authorList>
            <consortium name="Pathogen Informatics"/>
        </authorList>
    </citation>
    <scope>NUCLEOTIDE SEQUENCE [LARGE SCALE GENOMIC DNA]</scope>
</reference>
<dbReference type="Proteomes" id="UP000271098">
    <property type="component" value="Unassembled WGS sequence"/>
</dbReference>
<dbReference type="AlphaFoldDB" id="A0A183DQN2"/>
<comment type="similarity">
    <text evidence="4">Belongs to the ubiquitin-conjugating enzyme family.</text>
</comment>
<evidence type="ECO:0000256" key="3">
    <source>
        <dbReference type="PROSITE-ProRule" id="PRU10133"/>
    </source>
</evidence>
<feature type="domain" description="UBC core" evidence="5">
    <location>
        <begin position="4"/>
        <end position="101"/>
    </location>
</feature>
<reference evidence="8" key="1">
    <citation type="submission" date="2016-06" db="UniProtKB">
        <authorList>
            <consortium name="WormBaseParasite"/>
        </authorList>
    </citation>
    <scope>IDENTIFICATION</scope>
</reference>
<evidence type="ECO:0000256" key="4">
    <source>
        <dbReference type="RuleBase" id="RU362109"/>
    </source>
</evidence>
<keyword evidence="4" id="KW-0067">ATP-binding</keyword>
<dbReference type="GO" id="GO:0032446">
    <property type="term" value="P:protein modification by small protein conjugation"/>
    <property type="evidence" value="ECO:0007669"/>
    <property type="project" value="UniProtKB-ARBA"/>
</dbReference>
<dbReference type="OrthoDB" id="6600758at2759"/>
<evidence type="ECO:0000256" key="2">
    <source>
        <dbReference type="ARBA" id="ARBA00022786"/>
    </source>
</evidence>
<proteinExistence type="inferred from homology"/>
<dbReference type="EMBL" id="UYRT01078295">
    <property type="protein sequence ID" value="VDN18227.1"/>
    <property type="molecule type" value="Genomic_DNA"/>
</dbReference>
<dbReference type="PROSITE" id="PS50127">
    <property type="entry name" value="UBC_2"/>
    <property type="match status" value="1"/>
</dbReference>
<feature type="active site" description="Glycyl thioester intermediate" evidence="3">
    <location>
        <position position="93"/>
    </location>
</feature>
<dbReference type="Gene3D" id="3.10.110.10">
    <property type="entry name" value="Ubiquitin Conjugating Enzyme"/>
    <property type="match status" value="1"/>
</dbReference>
<organism evidence="8">
    <name type="scientific">Gongylonema pulchrum</name>
    <dbReference type="NCBI Taxonomy" id="637853"/>
    <lineage>
        <taxon>Eukaryota</taxon>
        <taxon>Metazoa</taxon>
        <taxon>Ecdysozoa</taxon>
        <taxon>Nematoda</taxon>
        <taxon>Chromadorea</taxon>
        <taxon>Rhabditida</taxon>
        <taxon>Spirurina</taxon>
        <taxon>Spiruromorpha</taxon>
        <taxon>Spiruroidea</taxon>
        <taxon>Gongylonematidae</taxon>
        <taxon>Gongylonema</taxon>
    </lineage>
</organism>
<evidence type="ECO:0000313" key="8">
    <source>
        <dbReference type="WBParaSite" id="GPUH_0001103601-mRNA-1"/>
    </source>
</evidence>
<evidence type="ECO:0000313" key="6">
    <source>
        <dbReference type="EMBL" id="VDN18227.1"/>
    </source>
</evidence>
<name>A0A183DQN2_9BILA</name>
<dbReference type="InterPro" id="IPR050113">
    <property type="entry name" value="Ub_conjugating_enzyme"/>
</dbReference>
<protein>
    <submittedName>
        <fullName evidence="8">UBIQUITIN_CONJUGAT_2 domain-containing protein</fullName>
    </submittedName>
</protein>
<evidence type="ECO:0000256" key="1">
    <source>
        <dbReference type="ARBA" id="ARBA00022679"/>
    </source>
</evidence>
<sequence>MSGVAVKRLVEERNEWRRKSPHGFIARPIANEDGTKNLFVWECGIPGRKNTAWEGGLFKLLMEFTDKYPNTPPACYFRPPIFHPNIDPTGIVCLPSLEKNN</sequence>
<dbReference type="PANTHER" id="PTHR24067">
    <property type="entry name" value="UBIQUITIN-CONJUGATING ENZYME E2"/>
    <property type="match status" value="1"/>
</dbReference>
<dbReference type="InterPro" id="IPR000608">
    <property type="entry name" value="UBC"/>
</dbReference>
<keyword evidence="4" id="KW-0547">Nucleotide-binding</keyword>
<dbReference type="GO" id="GO:0005524">
    <property type="term" value="F:ATP binding"/>
    <property type="evidence" value="ECO:0007669"/>
    <property type="project" value="UniProtKB-UniRule"/>
</dbReference>
<accession>A0A183DQN2</accession>
<dbReference type="Pfam" id="PF00179">
    <property type="entry name" value="UQ_con"/>
    <property type="match status" value="1"/>
</dbReference>
<dbReference type="PROSITE" id="PS00183">
    <property type="entry name" value="UBC_1"/>
    <property type="match status" value="1"/>
</dbReference>
<evidence type="ECO:0000313" key="7">
    <source>
        <dbReference type="Proteomes" id="UP000271098"/>
    </source>
</evidence>
<dbReference type="InterPro" id="IPR023313">
    <property type="entry name" value="UBQ-conjugating_AS"/>
</dbReference>
<dbReference type="InterPro" id="IPR016135">
    <property type="entry name" value="UBQ-conjugating_enzyme/RWD"/>
</dbReference>
<dbReference type="GO" id="GO:0016740">
    <property type="term" value="F:transferase activity"/>
    <property type="evidence" value="ECO:0007669"/>
    <property type="project" value="UniProtKB-KW"/>
</dbReference>
<keyword evidence="7" id="KW-1185">Reference proteome</keyword>
<evidence type="ECO:0000259" key="5">
    <source>
        <dbReference type="PROSITE" id="PS50127"/>
    </source>
</evidence>